<evidence type="ECO:0000313" key="2">
    <source>
        <dbReference type="Proteomes" id="UP000224460"/>
    </source>
</evidence>
<organism evidence="1 2">
    <name type="scientific">Sporanaerobium hydrogeniformans</name>
    <dbReference type="NCBI Taxonomy" id="3072179"/>
    <lineage>
        <taxon>Bacteria</taxon>
        <taxon>Bacillati</taxon>
        <taxon>Bacillota</taxon>
        <taxon>Clostridia</taxon>
        <taxon>Lachnospirales</taxon>
        <taxon>Lachnospiraceae</taxon>
        <taxon>Sporanaerobium</taxon>
    </lineage>
</organism>
<dbReference type="Proteomes" id="UP000224460">
    <property type="component" value="Unassembled WGS sequence"/>
</dbReference>
<accession>A0AC61DGK4</accession>
<name>A0AC61DGK4_9FIRM</name>
<gene>
    <name evidence="1" type="ORF">CS063_04365</name>
</gene>
<comment type="caution">
    <text evidence="1">The sequence shown here is derived from an EMBL/GenBank/DDBJ whole genome shotgun (WGS) entry which is preliminary data.</text>
</comment>
<protein>
    <submittedName>
        <fullName evidence="1">YicC family protein</fullName>
    </submittedName>
</protein>
<dbReference type="EMBL" id="PEDL01000002">
    <property type="protein sequence ID" value="PHV71796.1"/>
    <property type="molecule type" value="Genomic_DNA"/>
</dbReference>
<keyword evidence="2" id="KW-1185">Reference proteome</keyword>
<reference evidence="1" key="1">
    <citation type="submission" date="2017-10" db="EMBL/GenBank/DDBJ databases">
        <title>Genome sequence of cellulolytic Lachnospiraceae bacterium XHS1971 isolated from hotspring sediment.</title>
        <authorList>
            <person name="Vasudevan G."/>
            <person name="Joshi A.J."/>
            <person name="Hivarkar S."/>
            <person name="Lanjekar V.B."/>
            <person name="Dhakephalkar P.K."/>
            <person name="Dagar S."/>
        </authorList>
    </citation>
    <scope>NUCLEOTIDE SEQUENCE</scope>
    <source>
        <strain evidence="1">XHS1971</strain>
    </source>
</reference>
<evidence type="ECO:0000313" key="1">
    <source>
        <dbReference type="EMBL" id="PHV71796.1"/>
    </source>
</evidence>
<sequence length="292" mass="33415">MIYSMTGYGRSEKQENNRKITVEMSTINHRYCDVNIKLPRTLASLEEKIKERIKQKIQRGKLEASIFYVSTAEEDLEFTINTALCEGYLKGFREIGKSFALEDDLKLSHLLELSDVVTLQKKAGDQEAVEELLFESLDEALIELLAMRQKEGEALKEDILLKNNSIKDLVASIEERSPLVVEEYKKRLETKLEMLLGKDIVDPNRLATEVAIMADKCAIDEELTRLKSHCSQLTTILQEEGAIGRKLDFLMQEMNREANTIGSKANDYRITKDVVLLKAEIEKVREQVQNIE</sequence>
<proteinExistence type="predicted"/>